<name>A0A9P5YPU3_9AGAR</name>
<dbReference type="EMBL" id="MU155488">
    <property type="protein sequence ID" value="KAF9472888.1"/>
    <property type="molecule type" value="Genomic_DNA"/>
</dbReference>
<evidence type="ECO:0000313" key="2">
    <source>
        <dbReference type="EMBL" id="KAF9472888.1"/>
    </source>
</evidence>
<organism evidence="2 3">
    <name type="scientific">Pholiota conissans</name>
    <dbReference type="NCBI Taxonomy" id="109636"/>
    <lineage>
        <taxon>Eukaryota</taxon>
        <taxon>Fungi</taxon>
        <taxon>Dikarya</taxon>
        <taxon>Basidiomycota</taxon>
        <taxon>Agaricomycotina</taxon>
        <taxon>Agaricomycetes</taxon>
        <taxon>Agaricomycetidae</taxon>
        <taxon>Agaricales</taxon>
        <taxon>Agaricineae</taxon>
        <taxon>Strophariaceae</taxon>
        <taxon>Pholiota</taxon>
    </lineage>
</organism>
<feature type="compositionally biased region" description="Gly residues" evidence="1">
    <location>
        <begin position="258"/>
        <end position="268"/>
    </location>
</feature>
<dbReference type="OrthoDB" id="3068832at2759"/>
<feature type="compositionally biased region" description="Low complexity" evidence="1">
    <location>
        <begin position="138"/>
        <end position="151"/>
    </location>
</feature>
<feature type="region of interest" description="Disordered" evidence="1">
    <location>
        <begin position="125"/>
        <end position="303"/>
    </location>
</feature>
<feature type="compositionally biased region" description="Basic and acidic residues" evidence="1">
    <location>
        <begin position="278"/>
        <end position="296"/>
    </location>
</feature>
<evidence type="ECO:0000256" key="1">
    <source>
        <dbReference type="SAM" id="MobiDB-lite"/>
    </source>
</evidence>
<dbReference type="AlphaFoldDB" id="A0A9P5YPU3"/>
<feature type="region of interest" description="Disordered" evidence="1">
    <location>
        <begin position="81"/>
        <end position="103"/>
    </location>
</feature>
<dbReference type="Proteomes" id="UP000807469">
    <property type="component" value="Unassembled WGS sequence"/>
</dbReference>
<gene>
    <name evidence="2" type="ORF">BDN70DRAFT_424974</name>
</gene>
<reference evidence="2" key="1">
    <citation type="submission" date="2020-11" db="EMBL/GenBank/DDBJ databases">
        <authorList>
            <consortium name="DOE Joint Genome Institute"/>
            <person name="Ahrendt S."/>
            <person name="Riley R."/>
            <person name="Andreopoulos W."/>
            <person name="Labutti K."/>
            <person name="Pangilinan J."/>
            <person name="Ruiz-Duenas F.J."/>
            <person name="Barrasa J.M."/>
            <person name="Sanchez-Garcia M."/>
            <person name="Camarero S."/>
            <person name="Miyauchi S."/>
            <person name="Serrano A."/>
            <person name="Linde D."/>
            <person name="Babiker R."/>
            <person name="Drula E."/>
            <person name="Ayuso-Fernandez I."/>
            <person name="Pacheco R."/>
            <person name="Padilla G."/>
            <person name="Ferreira P."/>
            <person name="Barriuso J."/>
            <person name="Kellner H."/>
            <person name="Castanera R."/>
            <person name="Alfaro M."/>
            <person name="Ramirez L."/>
            <person name="Pisabarro A.G."/>
            <person name="Kuo A."/>
            <person name="Tritt A."/>
            <person name="Lipzen A."/>
            <person name="He G."/>
            <person name="Yan M."/>
            <person name="Ng V."/>
            <person name="Cullen D."/>
            <person name="Martin F."/>
            <person name="Rosso M.-N."/>
            <person name="Henrissat B."/>
            <person name="Hibbett D."/>
            <person name="Martinez A.T."/>
            <person name="Grigoriev I.V."/>
        </authorList>
    </citation>
    <scope>NUCLEOTIDE SEQUENCE</scope>
    <source>
        <strain evidence="2">CIRM-BRFM 674</strain>
    </source>
</reference>
<accession>A0A9P5YPU3</accession>
<sequence>MSVGSHGESYGMREMGGGQSMAMMNNVHGVGPGEVFDPYAVAAGGAAGAAGIGVARARSGRVAGDGGYAAALQDGGAPYAAFAAPGSAPPPSNSPSPSRQPQSNMDILEAAGMGNHLAGVGALSRGQSVSQQPGQYNSQYQPYPGSQGQQQLHQRSPSASAEYANLDRSRSMVSSEGQQQQGYQQYDHSPQYGGAAAYGQQPQQAYPQHQAYAAQPQQANVNNRYSVAEDDDDAYGGYVADDAPAAASHTAGAHAISSGGGNGNGGSGEKLPNPFGGEIEKERERDSSAEEDEPRRVLKVANQ</sequence>
<feature type="compositionally biased region" description="Low complexity" evidence="1">
    <location>
        <begin position="177"/>
        <end position="219"/>
    </location>
</feature>
<proteinExistence type="predicted"/>
<comment type="caution">
    <text evidence="2">The sequence shown here is derived from an EMBL/GenBank/DDBJ whole genome shotgun (WGS) entry which is preliminary data.</text>
</comment>
<protein>
    <submittedName>
        <fullName evidence="2">Uncharacterized protein</fullName>
    </submittedName>
</protein>
<feature type="compositionally biased region" description="Polar residues" evidence="1">
    <location>
        <begin position="125"/>
        <end position="137"/>
    </location>
</feature>
<feature type="compositionally biased region" description="Low complexity" evidence="1">
    <location>
        <begin position="235"/>
        <end position="257"/>
    </location>
</feature>
<keyword evidence="3" id="KW-1185">Reference proteome</keyword>
<evidence type="ECO:0000313" key="3">
    <source>
        <dbReference type="Proteomes" id="UP000807469"/>
    </source>
</evidence>